<evidence type="ECO:0000313" key="1">
    <source>
        <dbReference type="EMBL" id="MBS3057558.1"/>
    </source>
</evidence>
<accession>A0A8T4KR14</accession>
<organism evidence="1 2">
    <name type="scientific">Candidatus Iainarchaeum sp</name>
    <dbReference type="NCBI Taxonomy" id="3101447"/>
    <lineage>
        <taxon>Archaea</taxon>
        <taxon>Candidatus Iainarchaeota</taxon>
        <taxon>Candidatus Iainarchaeia</taxon>
        <taxon>Candidatus Iainarchaeales</taxon>
        <taxon>Candidatus Iainarchaeaceae</taxon>
        <taxon>Candidatus Iainarchaeum</taxon>
    </lineage>
</organism>
<protein>
    <submittedName>
        <fullName evidence="1">Uncharacterized protein</fullName>
    </submittedName>
</protein>
<dbReference type="Proteomes" id="UP000677687">
    <property type="component" value="Unassembled WGS sequence"/>
</dbReference>
<name>A0A8T4KR14_9ARCH</name>
<dbReference type="AlphaFoldDB" id="A0A8T4KR14"/>
<proteinExistence type="predicted"/>
<dbReference type="EMBL" id="JAGVWD010000042">
    <property type="protein sequence ID" value="MBS3057558.1"/>
    <property type="molecule type" value="Genomic_DNA"/>
</dbReference>
<comment type="caution">
    <text evidence="1">The sequence shown here is derived from an EMBL/GenBank/DDBJ whole genome shotgun (WGS) entry which is preliminary data.</text>
</comment>
<reference evidence="1" key="2">
    <citation type="submission" date="2021-05" db="EMBL/GenBank/DDBJ databases">
        <title>Protein family content uncovers lineage relationships and bacterial pathway maintenance mechanisms in DPANN archaea.</title>
        <authorList>
            <person name="Castelle C.J."/>
            <person name="Meheust R."/>
            <person name="Jaffe A.L."/>
            <person name="Seitz K."/>
            <person name="Gong X."/>
            <person name="Baker B.J."/>
            <person name="Banfield J.F."/>
        </authorList>
    </citation>
    <scope>NUCLEOTIDE SEQUENCE</scope>
    <source>
        <strain evidence="1">RIFCSPHIGHO2_01_FULL_AR10_44_11</strain>
    </source>
</reference>
<gene>
    <name evidence="1" type="ORF">J4415_02915</name>
</gene>
<reference evidence="1" key="1">
    <citation type="submission" date="2021-03" db="EMBL/GenBank/DDBJ databases">
        <authorList>
            <person name="Jaffe A."/>
        </authorList>
    </citation>
    <scope>NUCLEOTIDE SEQUENCE</scope>
    <source>
        <strain evidence="1">RIFCSPHIGHO2_01_FULL_AR10_44_11</strain>
    </source>
</reference>
<sequence>MRESGIFSFVLVLLFIAVEFAMLGAQNEIAGESAKTQALLMQMEKASYLRNEIELNSDFLIGKVMENELRGGNYDPEAINEKICSALFGYFMDVESAYAVHPSIKFYSAFASSSEYQELPSKMKVPLQEFDICTNSKVIVVKGLGNYSAEFAYTGGIFKDRAVFAEIVYGNYSQVFVIPFDYTINAEA</sequence>
<evidence type="ECO:0000313" key="2">
    <source>
        <dbReference type="Proteomes" id="UP000677687"/>
    </source>
</evidence>